<dbReference type="AlphaFoldDB" id="A0A6P1ME18"/>
<evidence type="ECO:0000313" key="3">
    <source>
        <dbReference type="Proteomes" id="UP000463883"/>
    </source>
</evidence>
<gene>
    <name evidence="2" type="ORF">Ami3637_02300</name>
</gene>
<dbReference type="Proteomes" id="UP000463883">
    <property type="component" value="Chromosome"/>
</dbReference>
<accession>A0A6P1ME18</accession>
<protein>
    <submittedName>
        <fullName evidence="2">Uncharacterized protein</fullName>
    </submittedName>
</protein>
<dbReference type="KEGG" id="amic:Ami3637_02300"/>
<dbReference type="RefSeq" id="WP_162361146.1">
    <property type="nucleotide sequence ID" value="NZ_CP047591.1"/>
</dbReference>
<evidence type="ECO:0000313" key="2">
    <source>
        <dbReference type="EMBL" id="QHI71373.1"/>
    </source>
</evidence>
<evidence type="ECO:0000256" key="1">
    <source>
        <dbReference type="SAM" id="MobiDB-lite"/>
    </source>
</evidence>
<organism evidence="2 3">
    <name type="scientific">Aminipila terrae</name>
    <dbReference type="NCBI Taxonomy" id="2697030"/>
    <lineage>
        <taxon>Bacteria</taxon>
        <taxon>Bacillati</taxon>
        <taxon>Bacillota</taxon>
        <taxon>Clostridia</taxon>
        <taxon>Peptostreptococcales</taxon>
        <taxon>Anaerovoracaceae</taxon>
        <taxon>Aminipila</taxon>
    </lineage>
</organism>
<proteinExistence type="predicted"/>
<dbReference type="EMBL" id="CP047591">
    <property type="protein sequence ID" value="QHI71373.1"/>
    <property type="molecule type" value="Genomic_DNA"/>
</dbReference>
<feature type="compositionally biased region" description="Polar residues" evidence="1">
    <location>
        <begin position="19"/>
        <end position="36"/>
    </location>
</feature>
<feature type="region of interest" description="Disordered" evidence="1">
    <location>
        <begin position="16"/>
        <end position="37"/>
    </location>
</feature>
<keyword evidence="3" id="KW-1185">Reference proteome</keyword>
<sequence length="211" mass="23184">MIQSASSKVISDIKDLKKSTMQKSTQPAGTVSNGTAENVLVPKKTDSYVKASDYTSLDQITYSKPKKDYSSEVNALLEDHARQMEDFKNNILSMISKQGEKSNAIIFGLDLTVSNDEIETAKQSVSSDGEWGVDAVAGRIMDMAYSLAGGDKSKLELLKNAVKDGFKAAGFNPDHREDSQMPEITGQTYDEIMKRFDDWENGTDSSAETKE</sequence>
<name>A0A6P1ME18_9FIRM</name>
<reference evidence="2 3" key="1">
    <citation type="submission" date="2020-01" db="EMBL/GenBank/DDBJ databases">
        <title>Genomic analysis of Aminipila sp. CBA3637.</title>
        <authorList>
            <person name="Kim Y.B."/>
            <person name="Roh S.W."/>
        </authorList>
    </citation>
    <scope>NUCLEOTIDE SEQUENCE [LARGE SCALE GENOMIC DNA]</scope>
    <source>
        <strain evidence="2 3">CBA3637</strain>
    </source>
</reference>